<evidence type="ECO:0000313" key="2">
    <source>
        <dbReference type="Proteomes" id="UP000254507"/>
    </source>
</evidence>
<name>A0A380VHN4_9PAST</name>
<sequence>MPKNGYEGEIYSRLDRASKEKALTAGVSLALGKNIALRLERLQRHSDNYHVPAINLGETLNYVPDTYNRSKVGTIGLSFIEDNGYIGVSYSRRKDRYGLPGHNYMLDSCSTHIYETDQNSVIPRKYHI</sequence>
<dbReference type="EMBL" id="UFSB01000001">
    <property type="protein sequence ID" value="SUU37674.1"/>
    <property type="molecule type" value="Genomic_DNA"/>
</dbReference>
<dbReference type="AlphaFoldDB" id="A0A380VHN4"/>
<gene>
    <name evidence="1" type="primary">irp_4</name>
    <name evidence="1" type="ORF">NCTC10851_01684</name>
</gene>
<organism evidence="1 2">
    <name type="scientific">Actinobacillus seminis</name>
    <dbReference type="NCBI Taxonomy" id="722"/>
    <lineage>
        <taxon>Bacteria</taxon>
        <taxon>Pseudomonadati</taxon>
        <taxon>Pseudomonadota</taxon>
        <taxon>Gammaproteobacteria</taxon>
        <taxon>Pasteurellales</taxon>
        <taxon>Pasteurellaceae</taxon>
        <taxon>Actinobacillus</taxon>
    </lineage>
</organism>
<accession>A0A380VHN4</accession>
<protein>
    <submittedName>
        <fullName evidence="1">Iron-regulated outer membrane protein</fullName>
    </submittedName>
</protein>
<evidence type="ECO:0000313" key="1">
    <source>
        <dbReference type="EMBL" id="SUU37674.1"/>
    </source>
</evidence>
<dbReference type="Proteomes" id="UP000254507">
    <property type="component" value="Unassembled WGS sequence"/>
</dbReference>
<reference evidence="1 2" key="1">
    <citation type="submission" date="2018-06" db="EMBL/GenBank/DDBJ databases">
        <authorList>
            <consortium name="Pathogen Informatics"/>
            <person name="Doyle S."/>
        </authorList>
    </citation>
    <scope>NUCLEOTIDE SEQUENCE [LARGE SCALE GENOMIC DNA]</scope>
    <source>
        <strain evidence="1 2">NCTC10851</strain>
    </source>
</reference>
<proteinExistence type="predicted"/>